<dbReference type="RefSeq" id="WP_367886089.1">
    <property type="nucleotide sequence ID" value="NZ_CP130612.1"/>
</dbReference>
<evidence type="ECO:0000313" key="2">
    <source>
        <dbReference type="EMBL" id="WKW13229.1"/>
    </source>
</evidence>
<dbReference type="EMBL" id="CP130612">
    <property type="protein sequence ID" value="WKW13229.1"/>
    <property type="molecule type" value="Genomic_DNA"/>
</dbReference>
<dbReference type="SMART" id="SM00450">
    <property type="entry name" value="RHOD"/>
    <property type="match status" value="1"/>
</dbReference>
<dbReference type="AlphaFoldDB" id="A0AA49Q615"/>
<accession>A0AA49Q615</accession>
<dbReference type="InterPro" id="IPR001763">
    <property type="entry name" value="Rhodanese-like_dom"/>
</dbReference>
<dbReference type="Gene3D" id="3.40.250.10">
    <property type="entry name" value="Rhodanese-like domain"/>
    <property type="match status" value="1"/>
</dbReference>
<accession>A0AA49Q8U5</accession>
<dbReference type="GO" id="GO:0004792">
    <property type="term" value="F:thiosulfate-cyanide sulfurtransferase activity"/>
    <property type="evidence" value="ECO:0007669"/>
    <property type="project" value="TreeGrafter"/>
</dbReference>
<evidence type="ECO:0000313" key="3">
    <source>
        <dbReference type="EMBL" id="WKW16136.1"/>
    </source>
</evidence>
<dbReference type="Proteomes" id="UP001229955">
    <property type="component" value="Chromosome"/>
</dbReference>
<dbReference type="EMBL" id="CP130613">
    <property type="protein sequence ID" value="WKW16136.1"/>
    <property type="molecule type" value="Genomic_DNA"/>
</dbReference>
<dbReference type="KEGG" id="pspc:Strain318_002546"/>
<reference evidence="2" key="1">
    <citation type="submission" date="2023-07" db="EMBL/GenBank/DDBJ databases">
        <authorList>
            <person name="Haufschild T."/>
            <person name="Kallscheuer N."/>
            <person name="Hammer J."/>
            <person name="Kohn T."/>
            <person name="Kabuu M."/>
            <person name="Jogler M."/>
            <person name="Wohfarth N."/>
            <person name="Heuer A."/>
            <person name="Rohde M."/>
            <person name="van Teeseling M.C.F."/>
            <person name="Jogler C."/>
        </authorList>
    </citation>
    <scope>NUCLEOTIDE SEQUENCE</scope>
    <source>
        <strain evidence="2">Strain 138</strain>
        <strain evidence="3">Strain 318</strain>
    </source>
</reference>
<gene>
    <name evidence="2" type="ORF">Strain138_002546</name>
    <name evidence="3" type="ORF">Strain318_002546</name>
</gene>
<proteinExistence type="predicted"/>
<name>A0AA49Q615_9BACT</name>
<dbReference type="SUPFAM" id="SSF52821">
    <property type="entry name" value="Rhodanese/Cell cycle control phosphatase"/>
    <property type="match status" value="1"/>
</dbReference>
<dbReference type="PANTHER" id="PTHR44086">
    <property type="entry name" value="THIOSULFATE SULFURTRANSFERASE RDL2, MITOCHONDRIAL-RELATED"/>
    <property type="match status" value="1"/>
</dbReference>
<sequence length="120" mass="12476">MAYKTATDLINEAKSRIREVTAADVAKTLGQPGAPVLLDVREPNETNLGRIPGAIVIPRGTMESKIEPLIPRDANLVIYCAGGNRSALAADTLQQMGYSNVASMAGGWGAWVAAGGPVEG</sequence>
<feature type="domain" description="Rhodanese" evidence="1">
    <location>
        <begin position="31"/>
        <end position="120"/>
    </location>
</feature>
<evidence type="ECO:0000313" key="4">
    <source>
        <dbReference type="Proteomes" id="UP001229955"/>
    </source>
</evidence>
<dbReference type="PANTHER" id="PTHR44086:SF13">
    <property type="entry name" value="THIOSULFATE SULFURTRANSFERASE PSPE"/>
    <property type="match status" value="1"/>
</dbReference>
<dbReference type="Pfam" id="PF00581">
    <property type="entry name" value="Rhodanese"/>
    <property type="match status" value="1"/>
</dbReference>
<dbReference type="CDD" id="cd00158">
    <property type="entry name" value="RHOD"/>
    <property type="match status" value="1"/>
</dbReference>
<keyword evidence="4" id="KW-1185">Reference proteome</keyword>
<dbReference type="InterPro" id="IPR036873">
    <property type="entry name" value="Rhodanese-like_dom_sf"/>
</dbReference>
<protein>
    <submittedName>
        <fullName evidence="2">Rhodanese-like domain-containing protein</fullName>
    </submittedName>
</protein>
<dbReference type="PROSITE" id="PS50206">
    <property type="entry name" value="RHODANESE_3"/>
    <property type="match status" value="1"/>
</dbReference>
<evidence type="ECO:0000259" key="1">
    <source>
        <dbReference type="PROSITE" id="PS50206"/>
    </source>
</evidence>
<organism evidence="2">
    <name type="scientific">Pseudogemmatithrix spongiicola</name>
    <dbReference type="NCBI Taxonomy" id="3062599"/>
    <lineage>
        <taxon>Bacteria</taxon>
        <taxon>Pseudomonadati</taxon>
        <taxon>Gemmatimonadota</taxon>
        <taxon>Gemmatimonadia</taxon>
        <taxon>Gemmatimonadales</taxon>
        <taxon>Gemmatimonadaceae</taxon>
        <taxon>Pseudogemmatithrix</taxon>
    </lineage>
</organism>